<sequence length="269" mass="30262">MDKTARRTWLDTAAEILASPEPAHALEHLTTGLTDTFNVFMGARVSWRNATAQSPAVIADTSSFNRAPHWDAAVRTVAPHHPLTQFHMDLRHLEPSLLIDVTHRGKDMTQTARDLFDEYHLGRHHLSLPVVTRHYTTSYGLVRDEPFKERDVEDAKELQRLIVGLETHIRLVRELQDLRPTDAAQANTAQDAPHQSLTTREILILEMIAQGKTATGIAARLAISPRTVHKHQEHLYRKLGAQDRLSAVLRAQSMGILKSSDPQRPNSMS</sequence>
<dbReference type="PANTHER" id="PTHR44688:SF16">
    <property type="entry name" value="DNA-BINDING TRANSCRIPTIONAL ACTIVATOR DEVR_DOSR"/>
    <property type="match status" value="1"/>
</dbReference>
<proteinExistence type="predicted"/>
<name>A0A7W8Y9Z3_9MICC</name>
<dbReference type="GO" id="GO:0003677">
    <property type="term" value="F:DNA binding"/>
    <property type="evidence" value="ECO:0007669"/>
    <property type="project" value="UniProtKB-KW"/>
</dbReference>
<organism evidence="5 6">
    <name type="scientific">Neomicrococcus lactis</name>
    <dbReference type="NCBI Taxonomy" id="732241"/>
    <lineage>
        <taxon>Bacteria</taxon>
        <taxon>Bacillati</taxon>
        <taxon>Actinomycetota</taxon>
        <taxon>Actinomycetes</taxon>
        <taxon>Micrococcales</taxon>
        <taxon>Micrococcaceae</taxon>
        <taxon>Neomicrococcus</taxon>
    </lineage>
</organism>
<dbReference type="PANTHER" id="PTHR44688">
    <property type="entry name" value="DNA-BINDING TRANSCRIPTIONAL ACTIVATOR DEVR_DOSR"/>
    <property type="match status" value="1"/>
</dbReference>
<dbReference type="SMART" id="SM00421">
    <property type="entry name" value="HTH_LUXR"/>
    <property type="match status" value="1"/>
</dbReference>
<dbReference type="GO" id="GO:0006355">
    <property type="term" value="P:regulation of DNA-templated transcription"/>
    <property type="evidence" value="ECO:0007669"/>
    <property type="project" value="InterPro"/>
</dbReference>
<evidence type="ECO:0000256" key="1">
    <source>
        <dbReference type="ARBA" id="ARBA00023015"/>
    </source>
</evidence>
<dbReference type="Pfam" id="PF00196">
    <property type="entry name" value="GerE"/>
    <property type="match status" value="1"/>
</dbReference>
<evidence type="ECO:0000256" key="3">
    <source>
        <dbReference type="ARBA" id="ARBA00023163"/>
    </source>
</evidence>
<evidence type="ECO:0000313" key="5">
    <source>
        <dbReference type="EMBL" id="MBB5597632.1"/>
    </source>
</evidence>
<accession>A0A7W8Y9Z3</accession>
<gene>
    <name evidence="5" type="ORF">BKA12_000712</name>
</gene>
<feature type="domain" description="HTH luxR-type" evidence="4">
    <location>
        <begin position="190"/>
        <end position="255"/>
    </location>
</feature>
<dbReference type="CDD" id="cd06170">
    <property type="entry name" value="LuxR_C_like"/>
    <property type="match status" value="1"/>
</dbReference>
<dbReference type="SUPFAM" id="SSF46894">
    <property type="entry name" value="C-terminal effector domain of the bipartite response regulators"/>
    <property type="match status" value="1"/>
</dbReference>
<evidence type="ECO:0000256" key="2">
    <source>
        <dbReference type="ARBA" id="ARBA00023125"/>
    </source>
</evidence>
<dbReference type="PROSITE" id="PS00622">
    <property type="entry name" value="HTH_LUXR_1"/>
    <property type="match status" value="1"/>
</dbReference>
<dbReference type="PRINTS" id="PR00038">
    <property type="entry name" value="HTHLUXR"/>
</dbReference>
<dbReference type="InterPro" id="IPR000792">
    <property type="entry name" value="Tscrpt_reg_LuxR_C"/>
</dbReference>
<dbReference type="RefSeq" id="WP_221228047.1">
    <property type="nucleotide sequence ID" value="NZ_JACHBL010000001.1"/>
</dbReference>
<dbReference type="EMBL" id="JACHBL010000001">
    <property type="protein sequence ID" value="MBB5597632.1"/>
    <property type="molecule type" value="Genomic_DNA"/>
</dbReference>
<protein>
    <submittedName>
        <fullName evidence="5">DNA-binding CsgD family transcriptional regulator</fullName>
    </submittedName>
</protein>
<comment type="caution">
    <text evidence="5">The sequence shown here is derived from an EMBL/GenBank/DDBJ whole genome shotgun (WGS) entry which is preliminary data.</text>
</comment>
<dbReference type="Gene3D" id="1.10.10.10">
    <property type="entry name" value="Winged helix-like DNA-binding domain superfamily/Winged helix DNA-binding domain"/>
    <property type="match status" value="1"/>
</dbReference>
<reference evidence="5 6" key="1">
    <citation type="submission" date="2020-08" db="EMBL/GenBank/DDBJ databases">
        <title>Sequencing the genomes of 1000 actinobacteria strains.</title>
        <authorList>
            <person name="Klenk H.-P."/>
        </authorList>
    </citation>
    <scope>NUCLEOTIDE SEQUENCE [LARGE SCALE GENOMIC DNA]</scope>
    <source>
        <strain evidence="5 6">DSM 23694</strain>
    </source>
</reference>
<dbReference type="Proteomes" id="UP000523863">
    <property type="component" value="Unassembled WGS sequence"/>
</dbReference>
<evidence type="ECO:0000259" key="4">
    <source>
        <dbReference type="PROSITE" id="PS50043"/>
    </source>
</evidence>
<dbReference type="AlphaFoldDB" id="A0A7W8Y9Z3"/>
<keyword evidence="6" id="KW-1185">Reference proteome</keyword>
<evidence type="ECO:0000313" key="6">
    <source>
        <dbReference type="Proteomes" id="UP000523863"/>
    </source>
</evidence>
<keyword evidence="3" id="KW-0804">Transcription</keyword>
<keyword evidence="2 5" id="KW-0238">DNA-binding</keyword>
<dbReference type="InterPro" id="IPR016032">
    <property type="entry name" value="Sig_transdc_resp-reg_C-effctor"/>
</dbReference>
<dbReference type="PROSITE" id="PS50043">
    <property type="entry name" value="HTH_LUXR_2"/>
    <property type="match status" value="1"/>
</dbReference>
<keyword evidence="1" id="KW-0805">Transcription regulation</keyword>
<dbReference type="InterPro" id="IPR036388">
    <property type="entry name" value="WH-like_DNA-bd_sf"/>
</dbReference>